<dbReference type="SUPFAM" id="SSF101478">
    <property type="entry name" value="ADP-ribosylglycohydrolase"/>
    <property type="match status" value="1"/>
</dbReference>
<proteinExistence type="predicted"/>
<feature type="binding site" evidence="1">
    <location>
        <position position="688"/>
    </location>
    <ligand>
        <name>Mg(2+)</name>
        <dbReference type="ChEBI" id="CHEBI:18420"/>
        <label>1</label>
    </ligand>
</feature>
<dbReference type="GO" id="GO:0046872">
    <property type="term" value="F:metal ion binding"/>
    <property type="evidence" value="ECO:0007669"/>
    <property type="project" value="UniProtKB-KW"/>
</dbReference>
<protein>
    <submittedName>
        <fullName evidence="4">ADP-ribosylglycohydrolase/secreted protein with Ig-like and vWFA domain</fullName>
    </submittedName>
</protein>
<dbReference type="GO" id="GO:0016787">
    <property type="term" value="F:hydrolase activity"/>
    <property type="evidence" value="ECO:0007669"/>
    <property type="project" value="UniProtKB-KW"/>
</dbReference>
<dbReference type="InterPro" id="IPR002035">
    <property type="entry name" value="VWF_A"/>
</dbReference>
<feature type="domain" description="VWFA" evidence="3">
    <location>
        <begin position="41"/>
        <end position="218"/>
    </location>
</feature>
<dbReference type="Pfam" id="PF03747">
    <property type="entry name" value="ADP_ribosyl_GH"/>
    <property type="match status" value="1"/>
</dbReference>
<dbReference type="InterPro" id="IPR036465">
    <property type="entry name" value="vWFA_dom_sf"/>
</dbReference>
<dbReference type="EMBL" id="JACCFO010000001">
    <property type="protein sequence ID" value="NYI94155.1"/>
    <property type="molecule type" value="Genomic_DNA"/>
</dbReference>
<evidence type="ECO:0000313" key="5">
    <source>
        <dbReference type="Proteomes" id="UP000575985"/>
    </source>
</evidence>
<feature type="binding site" evidence="1">
    <location>
        <position position="480"/>
    </location>
    <ligand>
        <name>Mg(2+)</name>
        <dbReference type="ChEBI" id="CHEBI:18420"/>
        <label>1</label>
    </ligand>
</feature>
<feature type="binding site" evidence="1">
    <location>
        <position position="479"/>
    </location>
    <ligand>
        <name>Mg(2+)</name>
        <dbReference type="ChEBI" id="CHEBI:18420"/>
        <label>1</label>
    </ligand>
</feature>
<dbReference type="PROSITE" id="PS50234">
    <property type="entry name" value="VWFA"/>
    <property type="match status" value="1"/>
</dbReference>
<organism evidence="4 5">
    <name type="scientific">Streptomonospora nanhaiensis</name>
    <dbReference type="NCBI Taxonomy" id="1323731"/>
    <lineage>
        <taxon>Bacteria</taxon>
        <taxon>Bacillati</taxon>
        <taxon>Actinomycetota</taxon>
        <taxon>Actinomycetes</taxon>
        <taxon>Streptosporangiales</taxon>
        <taxon>Nocardiopsidaceae</taxon>
        <taxon>Streptomonospora</taxon>
    </lineage>
</organism>
<accession>A0A853BHE3</accession>
<dbReference type="SUPFAM" id="SSF53300">
    <property type="entry name" value="vWA-like"/>
    <property type="match status" value="1"/>
</dbReference>
<evidence type="ECO:0000313" key="4">
    <source>
        <dbReference type="EMBL" id="NYI94155.1"/>
    </source>
</evidence>
<dbReference type="Gene3D" id="1.10.4080.10">
    <property type="entry name" value="ADP-ribosylation/Crystallin J1"/>
    <property type="match status" value="1"/>
</dbReference>
<feature type="compositionally biased region" description="Basic and acidic residues" evidence="2">
    <location>
        <begin position="390"/>
        <end position="399"/>
    </location>
</feature>
<name>A0A853BHE3_9ACTN</name>
<evidence type="ECO:0000256" key="1">
    <source>
        <dbReference type="PIRSR" id="PIRSR605502-1"/>
    </source>
</evidence>
<keyword evidence="5" id="KW-1185">Reference proteome</keyword>
<feature type="region of interest" description="Disordered" evidence="2">
    <location>
        <begin position="390"/>
        <end position="413"/>
    </location>
</feature>
<reference evidence="4 5" key="1">
    <citation type="submission" date="2020-07" db="EMBL/GenBank/DDBJ databases">
        <title>Sequencing the genomes of 1000 actinobacteria strains.</title>
        <authorList>
            <person name="Klenk H.-P."/>
        </authorList>
    </citation>
    <scope>NUCLEOTIDE SEQUENCE [LARGE SCALE GENOMIC DNA]</scope>
    <source>
        <strain evidence="4 5">DSM 45927</strain>
    </source>
</reference>
<keyword evidence="4" id="KW-0378">Hydrolase</keyword>
<dbReference type="PANTHER" id="PTHR16222:SF12">
    <property type="entry name" value="ADP-RIBOSYLGLYCOHYDROLASE-RELATED"/>
    <property type="match status" value="1"/>
</dbReference>
<dbReference type="SMART" id="SM00327">
    <property type="entry name" value="VWA"/>
    <property type="match status" value="1"/>
</dbReference>
<dbReference type="InterPro" id="IPR050792">
    <property type="entry name" value="ADP-ribosylglycohydrolase"/>
</dbReference>
<dbReference type="AlphaFoldDB" id="A0A853BHE3"/>
<dbReference type="Proteomes" id="UP000575985">
    <property type="component" value="Unassembled WGS sequence"/>
</dbReference>
<dbReference type="Pfam" id="PF00092">
    <property type="entry name" value="VWA"/>
    <property type="match status" value="1"/>
</dbReference>
<evidence type="ECO:0000259" key="3">
    <source>
        <dbReference type="PROSITE" id="PS50234"/>
    </source>
</evidence>
<keyword evidence="1" id="KW-0479">Metal-binding</keyword>
<comment type="cofactor">
    <cofactor evidence="1">
        <name>Mg(2+)</name>
        <dbReference type="ChEBI" id="CHEBI:18420"/>
    </cofactor>
    <text evidence="1">Binds 2 magnesium ions per subunit.</text>
</comment>
<sequence>MHLSALLDFDVIPVDADDHVTVLVDVTAPEQPKDAARPPATLQVVLDRSGSMGGARLDGAIRALLSLVDRLDLADNFGLVTFDNQARVEVPAGPLTDKDAARRRIAAIRAGGSTDLSSGLLRGIQEARRASDRGATLLLVSDGHANLGITDHAALADCARNGYGAGVTTTTLGYGLGYDEALLGAVSDGGAGSALFAEDPDSAAALIAREAEFLLSKTAQAVSLRVRPGPLVAQVAVAGEMPGNLLPDGSLMLELGDFYSGEHRRLLLRLTVPRIPALGTATVADLVATYADPATLRTYTATLPISVNVVPGDTAAGRVPNPTVRTEEAFQRAQTAKREASEALRAGDREGAAGTLERARRELAEQAASAPPDQAAELTAQITELDQLARRARTDDASRVSKAAYASQSGYTRRRGRMADLTAQYLAASGGPGAAGGPSADARARASLEGLSVGDAFGSLVPPPGAHGTALPPGPWRWTDETEMAATVVDVLSRAGRADQDELARLFAARFTAARGYGRGAGELLERIAAGADWRAAAAAQFGGTGSYGNGAAMRVAPLGAYFAGDPARAAQEAARAAEVTHTHPEGVAGAVAVAVAAAVWTAEPAMPGGDLLAAVCGRTAPGPVRAGLERARGLLGASAPEAARELGNGSRVSAPDTVPFALWAAAVHGDSFAAAVRACVGVGGDTDTTAAIAGGVIAARAGADAVPPDWRAAREPLPDWLAPPRRS</sequence>
<dbReference type="PANTHER" id="PTHR16222">
    <property type="entry name" value="ADP-RIBOSYLGLYCOHYDROLASE"/>
    <property type="match status" value="1"/>
</dbReference>
<comment type="caution">
    <text evidence="4">The sequence shown here is derived from an EMBL/GenBank/DDBJ whole genome shotgun (WGS) entry which is preliminary data.</text>
</comment>
<dbReference type="Gene3D" id="3.40.50.410">
    <property type="entry name" value="von Willebrand factor, type A domain"/>
    <property type="match status" value="1"/>
</dbReference>
<dbReference type="InterPro" id="IPR036705">
    <property type="entry name" value="Ribosyl_crysJ1_sf"/>
</dbReference>
<evidence type="ECO:0000256" key="2">
    <source>
        <dbReference type="SAM" id="MobiDB-lite"/>
    </source>
</evidence>
<feature type="binding site" evidence="1">
    <location>
        <position position="686"/>
    </location>
    <ligand>
        <name>Mg(2+)</name>
        <dbReference type="ChEBI" id="CHEBI:18420"/>
        <label>1</label>
    </ligand>
</feature>
<keyword evidence="1" id="KW-0460">Magnesium</keyword>
<dbReference type="RefSeq" id="WP_179765864.1">
    <property type="nucleotide sequence ID" value="NZ_JACCFO010000001.1"/>
</dbReference>
<gene>
    <name evidence="4" type="ORF">HNR12_000432</name>
</gene>
<dbReference type="InterPro" id="IPR005502">
    <property type="entry name" value="Ribosyl_crysJ1"/>
</dbReference>
<feature type="binding site" evidence="1">
    <location>
        <position position="689"/>
    </location>
    <ligand>
        <name>Mg(2+)</name>
        <dbReference type="ChEBI" id="CHEBI:18420"/>
        <label>1</label>
    </ligand>
</feature>